<comment type="caution">
    <text evidence="3">The sequence shown here is derived from an EMBL/GenBank/DDBJ whole genome shotgun (WGS) entry which is preliminary data.</text>
</comment>
<evidence type="ECO:0000259" key="2">
    <source>
        <dbReference type="PROSITE" id="PS51819"/>
    </source>
</evidence>
<dbReference type="RefSeq" id="WP_369205679.1">
    <property type="nucleotide sequence ID" value="NZ_JBFNXQ010000024.1"/>
</dbReference>
<feature type="region of interest" description="Disordered" evidence="1">
    <location>
        <begin position="131"/>
        <end position="182"/>
    </location>
</feature>
<dbReference type="EMBL" id="JBFNXQ010000024">
    <property type="protein sequence ID" value="MEX5718630.1"/>
    <property type="molecule type" value="Genomic_DNA"/>
</dbReference>
<feature type="compositionally biased region" description="Low complexity" evidence="1">
    <location>
        <begin position="166"/>
        <end position="182"/>
    </location>
</feature>
<dbReference type="Pfam" id="PF00903">
    <property type="entry name" value="Glyoxalase"/>
    <property type="match status" value="1"/>
</dbReference>
<dbReference type="InterPro" id="IPR004360">
    <property type="entry name" value="Glyas_Fos-R_dOase_dom"/>
</dbReference>
<accession>A0ABV3XDI2</accession>
<name>A0ABV3XDI2_9ACTN</name>
<dbReference type="CDD" id="cd06587">
    <property type="entry name" value="VOC"/>
    <property type="match status" value="1"/>
</dbReference>
<dbReference type="InterPro" id="IPR029068">
    <property type="entry name" value="Glyas_Bleomycin-R_OHBP_Dase"/>
</dbReference>
<feature type="compositionally biased region" description="Basic and acidic residues" evidence="1">
    <location>
        <begin position="131"/>
        <end position="147"/>
    </location>
</feature>
<feature type="domain" description="VOC" evidence="2">
    <location>
        <begin position="11"/>
        <end position="131"/>
    </location>
</feature>
<dbReference type="InterPro" id="IPR037523">
    <property type="entry name" value="VOC_core"/>
</dbReference>
<organism evidence="3 4">
    <name type="scientific">Geodermatophilus maliterrae</name>
    <dbReference type="NCBI Taxonomy" id="3162531"/>
    <lineage>
        <taxon>Bacteria</taxon>
        <taxon>Bacillati</taxon>
        <taxon>Actinomycetota</taxon>
        <taxon>Actinomycetes</taxon>
        <taxon>Geodermatophilales</taxon>
        <taxon>Geodermatophilaceae</taxon>
        <taxon>Geodermatophilus</taxon>
    </lineage>
</organism>
<dbReference type="PROSITE" id="PS51819">
    <property type="entry name" value="VOC"/>
    <property type="match status" value="1"/>
</dbReference>
<protein>
    <submittedName>
        <fullName evidence="3">VOC family protein</fullName>
    </submittedName>
</protein>
<gene>
    <name evidence="3" type="ORF">ABQ292_09670</name>
</gene>
<proteinExistence type="predicted"/>
<keyword evidence="4" id="KW-1185">Reference proteome</keyword>
<evidence type="ECO:0000313" key="3">
    <source>
        <dbReference type="EMBL" id="MEX5718630.1"/>
    </source>
</evidence>
<sequence length="182" mass="20037">MTRTDAPRLDGVHHLKLPVSDLTRSRTWYESRLGYRLHIEFVEDGVLMGMALSHPNAGPELALRLDPVRAAAAAGFDYFSIGVPSEQQINELAVRLTSLGEKHAGVQRTTIGWILPYTHDPDGHEVRFYTTERHAGPPPDEVLRTDDLQGMTERPTRDPGTELETPSSGSPAASPRRPVAPA</sequence>
<evidence type="ECO:0000256" key="1">
    <source>
        <dbReference type="SAM" id="MobiDB-lite"/>
    </source>
</evidence>
<dbReference type="SUPFAM" id="SSF54593">
    <property type="entry name" value="Glyoxalase/Bleomycin resistance protein/Dihydroxybiphenyl dioxygenase"/>
    <property type="match status" value="1"/>
</dbReference>
<evidence type="ECO:0000313" key="4">
    <source>
        <dbReference type="Proteomes" id="UP001560045"/>
    </source>
</evidence>
<dbReference type="Gene3D" id="3.10.180.10">
    <property type="entry name" value="2,3-Dihydroxybiphenyl 1,2-Dioxygenase, domain 1"/>
    <property type="match status" value="1"/>
</dbReference>
<reference evidence="3 4" key="1">
    <citation type="submission" date="2024-06" db="EMBL/GenBank/DDBJ databases">
        <title>Draft genome sequence of Geodermatophilus badlandi, a novel member of the Geodermatophilaceae isolated from badland sedimentary rocks in the Red desert, Wyoming, USA.</title>
        <authorList>
            <person name="Ben Tekaya S."/>
            <person name="Nouioui I."/>
            <person name="Flores G.M."/>
            <person name="Shaal M.N."/>
            <person name="Bredoire F."/>
            <person name="Basile F."/>
            <person name="Van Diepen L."/>
            <person name="Ward N.L."/>
        </authorList>
    </citation>
    <scope>NUCLEOTIDE SEQUENCE [LARGE SCALE GENOMIC DNA]</scope>
    <source>
        <strain evidence="3 4">WL48A</strain>
    </source>
</reference>
<dbReference type="Proteomes" id="UP001560045">
    <property type="component" value="Unassembled WGS sequence"/>
</dbReference>